<organism evidence="1">
    <name type="scientific">Enterobacter cloacae</name>
    <dbReference type="NCBI Taxonomy" id="550"/>
    <lineage>
        <taxon>Bacteria</taxon>
        <taxon>Pseudomonadati</taxon>
        <taxon>Pseudomonadota</taxon>
        <taxon>Gammaproteobacteria</taxon>
        <taxon>Enterobacterales</taxon>
        <taxon>Enterobacteriaceae</taxon>
        <taxon>Enterobacter</taxon>
        <taxon>Enterobacter cloacae complex</taxon>
    </lineage>
</organism>
<sequence length="162" mass="18432">MGHWELRLDRMRFAEYPWAERRLYWLNDGGSHHFGAALYQACRLGITVPLTGRLCRYSVNVPMITALRQKWHLYAIPADEIFGSFFDAMNAFECPFGHSELPRNMHDTEKTGVALRLAWLERGHPRASAVADVLSAAGFPDFGKQLNLLSIQTAETISLERP</sequence>
<dbReference type="AlphaFoldDB" id="A0A1S6XXW0"/>
<dbReference type="EMBL" id="KX786187">
    <property type="protein sequence ID" value="AQX35183.1"/>
    <property type="molecule type" value="Genomic_DNA"/>
</dbReference>
<evidence type="ECO:0000313" key="1">
    <source>
        <dbReference type="EMBL" id="AQX35183.1"/>
    </source>
</evidence>
<dbReference type="Pfam" id="PF20390">
    <property type="entry name" value="DUF6685"/>
    <property type="match status" value="1"/>
</dbReference>
<keyword evidence="1" id="KW-0614">Plasmid</keyword>
<dbReference type="InterPro" id="IPR046507">
    <property type="entry name" value="DUF6685"/>
</dbReference>
<proteinExistence type="predicted"/>
<name>A0A1S6XXW0_ENTCL</name>
<accession>A0A1S6XXW0</accession>
<gene>
    <name evidence="1" type="ORF">PIMI6_00420</name>
</gene>
<reference evidence="1" key="1">
    <citation type="journal article" date="2017" name="Antimicrob. Agents Chemother.">
        <title>Enterobacter cloacae Complex Isolates Harboring blaNMC-A or blaIMI-Type Class A Carbapenemase Genes on Novel Chromosomal Integrative Elements and Plasmids.</title>
        <authorList>
            <person name="Boyd D.A."/>
            <person name="Mataseje L.F."/>
            <person name="Davidson R."/>
            <person name="Delport J.A."/>
            <person name="Fuller J."/>
            <person name="Hoang L."/>
            <person name="Lefebvre B."/>
            <person name="Levett P.N."/>
            <person name="Roscoe D.L."/>
            <person name="Willey B.M."/>
            <person name="Mulvey M.R."/>
        </authorList>
    </citation>
    <scope>NUCLEOTIDE SEQUENCE</scope>
    <source>
        <strain evidence="1">N14-0444</strain>
        <plasmid evidence="1">pIMI-6</plasmid>
    </source>
</reference>
<protein>
    <submittedName>
        <fullName evidence="1">Uncharacterized protein</fullName>
    </submittedName>
</protein>
<geneLocation type="plasmid" evidence="1">
    <name>pIMI-6</name>
</geneLocation>